<sequence length="421" mass="45637">MTSHAGRTGRYQALMVAALAMLLIAARMPERLAGGFLWAEDGKIFLGDAYALGAASLFKPYAQYLHLLPRLIAYAVSRVCYIDRVARPLAWICALALSAVCAYLFTFARRRFSPPTAWAFALAPLLVPHTGEVWLTVTNLQWVIAPALLVLLWSAFCVAPSAAQPAHGELRRGAAIVLLTLTGPFGLMFSPLVAARLVLLRGMTRTRRAWIAIGAYFMAVGVQLATILANPPPAVPAGAAARPALSAYLHYPWKGQFLHYLTLDFVLPYSLTDRLGDGWRIAAVAAALLLAACLLLGARSQRFVTAGLFALAAALWAVGVVRVGMPDLELRWNLGGRYFYVPFVAMAWSLLILRDTAPRTGARTLAGGMLALVLVNSLANFHAAVWRPAGLARSTQGSGWMLTLPPSADWRLPIRPEWKSP</sequence>
<feature type="transmembrane region" description="Helical" evidence="1">
    <location>
        <begin position="142"/>
        <end position="163"/>
    </location>
</feature>
<gene>
    <name evidence="2" type="ORF">HH212_04135</name>
</gene>
<protein>
    <recommendedName>
        <fullName evidence="4">Glycosyltransferase RgtA/B/C/D-like domain-containing protein</fullName>
    </recommendedName>
</protein>
<dbReference type="RefSeq" id="WP_169434219.1">
    <property type="nucleotide sequence ID" value="NZ_CP051685.1"/>
</dbReference>
<dbReference type="AlphaFoldDB" id="A0A7Z2ZRC5"/>
<dbReference type="Proteomes" id="UP000502415">
    <property type="component" value="Chromosome"/>
</dbReference>
<feature type="transmembrane region" description="Helical" evidence="1">
    <location>
        <begin position="12"/>
        <end position="29"/>
    </location>
</feature>
<feature type="transmembrane region" description="Helical" evidence="1">
    <location>
        <begin position="337"/>
        <end position="353"/>
    </location>
</feature>
<feature type="transmembrane region" description="Helical" evidence="1">
    <location>
        <begin position="117"/>
        <end position="135"/>
    </location>
</feature>
<evidence type="ECO:0008006" key="4">
    <source>
        <dbReference type="Google" id="ProtNLM"/>
    </source>
</evidence>
<keyword evidence="1" id="KW-1133">Transmembrane helix</keyword>
<feature type="transmembrane region" description="Helical" evidence="1">
    <location>
        <begin position="175"/>
        <end position="198"/>
    </location>
</feature>
<evidence type="ECO:0000313" key="2">
    <source>
        <dbReference type="EMBL" id="QJD99322.1"/>
    </source>
</evidence>
<keyword evidence="1" id="KW-0812">Transmembrane</keyword>
<feature type="transmembrane region" description="Helical" evidence="1">
    <location>
        <begin position="365"/>
        <end position="385"/>
    </location>
</feature>
<reference evidence="2 3" key="1">
    <citation type="submission" date="2020-04" db="EMBL/GenBank/DDBJ databases">
        <title>Genome sequencing of novel species.</title>
        <authorList>
            <person name="Heo J."/>
            <person name="Kim S.-J."/>
            <person name="Kim J.-S."/>
            <person name="Hong S.-B."/>
            <person name="Kwon S.-W."/>
        </authorList>
    </citation>
    <scope>NUCLEOTIDE SEQUENCE [LARGE SCALE GENOMIC DNA]</scope>
    <source>
        <strain evidence="2 3">GN2-R2</strain>
    </source>
</reference>
<feature type="transmembrane region" description="Helical" evidence="1">
    <location>
        <begin position="49"/>
        <end position="68"/>
    </location>
</feature>
<feature type="transmembrane region" description="Helical" evidence="1">
    <location>
        <begin position="89"/>
        <end position="105"/>
    </location>
</feature>
<dbReference type="KEGG" id="mfy:HH212_04135"/>
<keyword evidence="1" id="KW-0472">Membrane</keyword>
<organism evidence="2 3">
    <name type="scientific">Massilia forsythiae</name>
    <dbReference type="NCBI Taxonomy" id="2728020"/>
    <lineage>
        <taxon>Bacteria</taxon>
        <taxon>Pseudomonadati</taxon>
        <taxon>Pseudomonadota</taxon>
        <taxon>Betaproteobacteria</taxon>
        <taxon>Burkholderiales</taxon>
        <taxon>Oxalobacteraceae</taxon>
        <taxon>Telluria group</taxon>
        <taxon>Massilia</taxon>
    </lineage>
</organism>
<accession>A0A7Z2ZRC5</accession>
<dbReference type="EMBL" id="CP051685">
    <property type="protein sequence ID" value="QJD99322.1"/>
    <property type="molecule type" value="Genomic_DNA"/>
</dbReference>
<name>A0A7Z2ZRC5_9BURK</name>
<feature type="transmembrane region" description="Helical" evidence="1">
    <location>
        <begin position="210"/>
        <end position="229"/>
    </location>
</feature>
<feature type="transmembrane region" description="Helical" evidence="1">
    <location>
        <begin position="303"/>
        <end position="325"/>
    </location>
</feature>
<proteinExistence type="predicted"/>
<feature type="transmembrane region" description="Helical" evidence="1">
    <location>
        <begin position="278"/>
        <end position="296"/>
    </location>
</feature>
<keyword evidence="3" id="KW-1185">Reference proteome</keyword>
<evidence type="ECO:0000313" key="3">
    <source>
        <dbReference type="Proteomes" id="UP000502415"/>
    </source>
</evidence>
<evidence type="ECO:0000256" key="1">
    <source>
        <dbReference type="SAM" id="Phobius"/>
    </source>
</evidence>